<reference evidence="2 3" key="1">
    <citation type="submission" date="2016-01" db="EMBL/GenBank/DDBJ databases">
        <authorList>
            <person name="Oliw E.H."/>
        </authorList>
    </citation>
    <scope>NUCLEOTIDE SEQUENCE [LARGE SCALE GENOMIC DNA]</scope>
    <source>
        <strain evidence="2 3">DY10</strain>
    </source>
</reference>
<dbReference type="Proteomes" id="UP000187941">
    <property type="component" value="Chromosome"/>
</dbReference>
<name>A0A1P9X3Q4_9BACT</name>
<protein>
    <recommendedName>
        <fullName evidence="1">tRNA nuclease CdiA C-terminal domain-containing protein</fullName>
    </recommendedName>
</protein>
<keyword evidence="3" id="KW-1185">Reference proteome</keyword>
<evidence type="ECO:0000313" key="3">
    <source>
        <dbReference type="Proteomes" id="UP000187941"/>
    </source>
</evidence>
<dbReference type="OrthoDB" id="954357at2"/>
<accession>A0A1P9X3Q4</accession>
<organism evidence="2 3">
    <name type="scientific">Spirosoma montaniterrae</name>
    <dbReference type="NCBI Taxonomy" id="1178516"/>
    <lineage>
        <taxon>Bacteria</taxon>
        <taxon>Pseudomonadati</taxon>
        <taxon>Bacteroidota</taxon>
        <taxon>Cytophagia</taxon>
        <taxon>Cytophagales</taxon>
        <taxon>Cytophagaceae</taxon>
        <taxon>Spirosoma</taxon>
    </lineage>
</organism>
<feature type="domain" description="tRNA nuclease CdiA C-terminal" evidence="1">
    <location>
        <begin position="59"/>
        <end position="132"/>
    </location>
</feature>
<dbReference type="AlphaFoldDB" id="A0A1P9X3Q4"/>
<dbReference type="Gene3D" id="3.40.1350.120">
    <property type="match status" value="1"/>
</dbReference>
<evidence type="ECO:0000259" key="1">
    <source>
        <dbReference type="Pfam" id="PF18451"/>
    </source>
</evidence>
<dbReference type="KEGG" id="smon:AWR27_01490"/>
<dbReference type="InterPro" id="IPR040559">
    <property type="entry name" value="CdiA_C"/>
</dbReference>
<dbReference type="EMBL" id="CP014263">
    <property type="protein sequence ID" value="AQG82251.1"/>
    <property type="molecule type" value="Genomic_DNA"/>
</dbReference>
<proteinExistence type="predicted"/>
<gene>
    <name evidence="2" type="ORF">AWR27_01490</name>
</gene>
<sequence>MLIYPDLRQNQTEPSGGYVEMHLTHASQEAVRNIETAIFLAQLGFKVRLLAISHEPGVKNPDAYLIEEQLIIEFKHNSTPTASAIENELRDAKRQADYVLLHIKSTISREDLIKGLRRQIHRAENVKEVWIIYGQVLSRLTPEEIRDKNAEAKIQ</sequence>
<evidence type="ECO:0000313" key="2">
    <source>
        <dbReference type="EMBL" id="AQG82251.1"/>
    </source>
</evidence>
<dbReference type="Pfam" id="PF18451">
    <property type="entry name" value="CdiA_C"/>
    <property type="match status" value="1"/>
</dbReference>